<dbReference type="Gene3D" id="3.40.50.1820">
    <property type="entry name" value="alpha/beta hydrolase"/>
    <property type="match status" value="1"/>
</dbReference>
<dbReference type="SMART" id="SM00228">
    <property type="entry name" value="PDZ"/>
    <property type="match status" value="7"/>
</dbReference>
<feature type="domain" description="PDZ" evidence="5">
    <location>
        <begin position="910"/>
        <end position="977"/>
    </location>
</feature>
<organism evidence="6 7">
    <name type="scientific">Clunio marinus</name>
    <dbReference type="NCBI Taxonomy" id="568069"/>
    <lineage>
        <taxon>Eukaryota</taxon>
        <taxon>Metazoa</taxon>
        <taxon>Ecdysozoa</taxon>
        <taxon>Arthropoda</taxon>
        <taxon>Hexapoda</taxon>
        <taxon>Insecta</taxon>
        <taxon>Pterygota</taxon>
        <taxon>Neoptera</taxon>
        <taxon>Endopterygota</taxon>
        <taxon>Diptera</taxon>
        <taxon>Nematocera</taxon>
        <taxon>Chironomoidea</taxon>
        <taxon>Chironomidae</taxon>
        <taxon>Clunio</taxon>
    </lineage>
</organism>
<feature type="region of interest" description="Disordered" evidence="4">
    <location>
        <begin position="25"/>
        <end position="59"/>
    </location>
</feature>
<feature type="compositionally biased region" description="Low complexity" evidence="4">
    <location>
        <begin position="41"/>
        <end position="53"/>
    </location>
</feature>
<dbReference type="PANTHER" id="PTHR46227">
    <property type="entry name" value="GLUTAMATE RECEPTOR-INTERACTING PROTEIN GRIP"/>
    <property type="match status" value="1"/>
</dbReference>
<reference evidence="6 7" key="1">
    <citation type="submission" date="2015-04" db="EMBL/GenBank/DDBJ databases">
        <authorList>
            <person name="Syromyatnikov M.Y."/>
            <person name="Popov V.N."/>
        </authorList>
    </citation>
    <scope>NUCLEOTIDE SEQUENCE [LARGE SCALE GENOMIC DNA]</scope>
</reference>
<dbReference type="InterPro" id="IPR029063">
    <property type="entry name" value="SAM-dependent_MTases_sf"/>
</dbReference>
<dbReference type="InterPro" id="IPR001478">
    <property type="entry name" value="PDZ"/>
</dbReference>
<dbReference type="Proteomes" id="UP000183832">
    <property type="component" value="Unassembled WGS sequence"/>
</dbReference>
<dbReference type="PANTHER" id="PTHR46227:SF2">
    <property type="entry name" value="FI03335P"/>
    <property type="match status" value="1"/>
</dbReference>
<dbReference type="EMBL" id="CVRI01000004">
    <property type="protein sequence ID" value="CRK87453.1"/>
    <property type="molecule type" value="Genomic_DNA"/>
</dbReference>
<dbReference type="InterPro" id="IPR017423">
    <property type="entry name" value="TRM6"/>
</dbReference>
<gene>
    <name evidence="6" type="ORF">CLUMA_CG001254</name>
</gene>
<feature type="domain" description="PDZ" evidence="5">
    <location>
        <begin position="286"/>
        <end position="365"/>
    </location>
</feature>
<dbReference type="OrthoDB" id="75502at2759"/>
<evidence type="ECO:0000256" key="4">
    <source>
        <dbReference type="SAM" id="MobiDB-lite"/>
    </source>
</evidence>
<feature type="domain" description="PDZ" evidence="5">
    <location>
        <begin position="543"/>
        <end position="621"/>
    </location>
</feature>
<comment type="subcellular location">
    <subcellularLocation>
        <location evidence="1">Cytoplasm</location>
    </subcellularLocation>
</comment>
<proteinExistence type="predicted"/>
<dbReference type="GO" id="GO:0030488">
    <property type="term" value="P:tRNA methylation"/>
    <property type="evidence" value="ECO:0007669"/>
    <property type="project" value="InterPro"/>
</dbReference>
<protein>
    <submittedName>
        <fullName evidence="6">CLUMA_CG001254, isoform A</fullName>
    </submittedName>
</protein>
<dbReference type="GO" id="GO:0031515">
    <property type="term" value="C:tRNA (m1A) methyltransferase complex"/>
    <property type="evidence" value="ECO:0007669"/>
    <property type="project" value="InterPro"/>
</dbReference>
<evidence type="ECO:0000256" key="2">
    <source>
        <dbReference type="ARBA" id="ARBA00022490"/>
    </source>
</evidence>
<dbReference type="PROSITE" id="PS50106">
    <property type="entry name" value="PDZ"/>
    <property type="match status" value="6"/>
</dbReference>
<feature type="domain" description="PDZ" evidence="5">
    <location>
        <begin position="440"/>
        <end position="509"/>
    </location>
</feature>
<keyword evidence="3" id="KW-0677">Repeat</keyword>
<dbReference type="Pfam" id="PF04189">
    <property type="entry name" value="Gcd10p"/>
    <property type="match status" value="1"/>
</dbReference>
<keyword evidence="7" id="KW-1185">Reference proteome</keyword>
<keyword evidence="2" id="KW-0963">Cytoplasm</keyword>
<dbReference type="GO" id="GO:0005737">
    <property type="term" value="C:cytoplasm"/>
    <property type="evidence" value="ECO:0007669"/>
    <property type="project" value="UniProtKB-SubCell"/>
</dbReference>
<evidence type="ECO:0000256" key="1">
    <source>
        <dbReference type="ARBA" id="ARBA00004496"/>
    </source>
</evidence>
<dbReference type="CDD" id="cd00136">
    <property type="entry name" value="PDZ_canonical"/>
    <property type="match status" value="2"/>
</dbReference>
<dbReference type="SUPFAM" id="SSF53474">
    <property type="entry name" value="alpha/beta-Hydrolases"/>
    <property type="match status" value="1"/>
</dbReference>
<evidence type="ECO:0000256" key="3">
    <source>
        <dbReference type="ARBA" id="ARBA00022737"/>
    </source>
</evidence>
<name>A0A1J1HHH1_9DIPT</name>
<dbReference type="Gene3D" id="2.30.42.10">
    <property type="match status" value="6"/>
</dbReference>
<feature type="domain" description="PDZ" evidence="5">
    <location>
        <begin position="770"/>
        <end position="854"/>
    </location>
</feature>
<dbReference type="Gene3D" id="3.40.50.150">
    <property type="entry name" value="Vaccinia Virus protein VP39"/>
    <property type="match status" value="1"/>
</dbReference>
<dbReference type="InterPro" id="IPR029058">
    <property type="entry name" value="AB_hydrolase_fold"/>
</dbReference>
<dbReference type="GO" id="GO:0098887">
    <property type="term" value="P:neurotransmitter receptor transport, endosome to postsynaptic membrane"/>
    <property type="evidence" value="ECO:0007669"/>
    <property type="project" value="TreeGrafter"/>
</dbReference>
<evidence type="ECO:0000259" key="5">
    <source>
        <dbReference type="PROSITE" id="PS50106"/>
    </source>
</evidence>
<dbReference type="STRING" id="568069.A0A1J1HHH1"/>
<feature type="domain" description="PDZ" evidence="5">
    <location>
        <begin position="190"/>
        <end position="256"/>
    </location>
</feature>
<dbReference type="InterPro" id="IPR036034">
    <property type="entry name" value="PDZ_sf"/>
</dbReference>
<feature type="compositionally biased region" description="Basic and acidic residues" evidence="4">
    <location>
        <begin position="30"/>
        <end position="40"/>
    </location>
</feature>
<dbReference type="Pfam" id="PF00595">
    <property type="entry name" value="PDZ"/>
    <property type="match status" value="5"/>
</dbReference>
<evidence type="ECO:0000313" key="6">
    <source>
        <dbReference type="EMBL" id="CRK87453.1"/>
    </source>
</evidence>
<dbReference type="SUPFAM" id="SSF50156">
    <property type="entry name" value="PDZ domain-like"/>
    <property type="match status" value="7"/>
</dbReference>
<sequence length="1685" mass="188266">MKLWKSKKSATTSCVSAVSGKLNLSGNKNGYKDRDEDRVETSSSSAMSTNQSTVNSPNGVHQVSRLEGRAMSPAQSEDSGLAADRGSTYATISIPRQSCQSMGIVFAERTDISYPPIIETINLLEPNADFLAPGDRVHQVDGISTIGLSNEQVMNLLLCNRDENAIIEIEYSLPDYLSQNSLCVTTKLAQVAVERENGCLGLTLRGGSELPIIVTNVRAYGPAYKTSRIKPGDRVLRVDNISLIHKSLSEAQQILKCGHNSPFCNLTIEYEVSVMQTVEFSLGPLLIEIERSMNEQMGLVLCNFMPLAADFNGVQHSGIFISSIIPASISDRCGALSVGDQILTVDETVVENTAFTPDDVIQLLEANCTKGFTQIQILPAHAILRRKGLHCTSPRFNGFNTMDPRRTPKMSQNKKFFRKSSLPLDNNTLMSTITRTERINVVLDCTQGSGLCLSLTPQNGSCFVITKILQDSVAERSGCIQKGDRIISVNKLYNLDIQLIRQILRDTPSIFQQQQNATGVAHWVELELEFEMLVDDSARGIFNIKLMKTSRNSGLGITVNGSSQGSFVVTDIKPGSPAHRASVKVGDLVLAIDSHPIQHFNVDLLLKENKNDCVTLTIRRNVIADYLFESQNRQNVVTYANYDAATNTFGGYGSNNNNNNNLRQTDQQLKNYYEEPHYSVVPAPRYWNTLKMNKNENQGSEDVMGNSISTNDLVNYNNVDFTMAQQKMMSMSMGPTTNASHGTQTDTNNASSSLNNNMMTSSFFTQQPNVFNVQLHPNGGPLGITLAGNEDGKKPIVISGLQDGGVAFNTGQIQIGDTLLAINNESVIGIPLSSATKLLQVLNEIIELRLTRSNNQLTNSPKASEKMPQPQALYAEVQRRPNNLIKADATSSSSSRSGSNNSDGQLKTIHVTLYKDQVYDDYGFSVSDGLYERGVYINRVRSGGPADQVGVLKPYDRIIQINMTNNTTIDMDDLVKVGQYVVIQRQSFTKLTSFNNLESTVQMGRDAIELKNICGQSWHKTFKMQMKGGGKKRIYSLDPCDNVTDCKEILKSMESGVDNRNIIDDGQSQTLSNDEILNMRESLSDSKEIIGTLVANSKSFGEKTEYSQEKYIKKKEKKYFDFIQIRKPSIRLLADIFYRQDPDKPLGLRIDSLSQLISYSGVNSTGTYLVYESGTSGLVPAAFLNSMGNSGDARLVHVHPGNFPQKQAVLALNLSEDHMKKCVSVNLYSVLRQFYQEQNNEESEIIEESNIESRKRKAIEEIEEMPASKKINSENGKVELTNEIKPPKKQKWQYENEEAIELLKHKVDSLVIVSKEDPFNIAKELLQFVHPGRPVVIFHTCKEILMECYSSLKSLDKLVNLRLTSNWMRNYQVLPMRTHPAVQITGNSGFLLVGYTIKNDLESEYTPSLFAKRFASRDELLSYHQEFAKKKSEKNRFKYNCRLNVSYGPSFREKLDIYGDDLKGDNPLFVYIHGGYWQMMNKWDSAYCVAPLVENGIRVIVIDYELCPQVTLGQIVGQVKVAFQWIANYVAKKSIKSVSFAGHSAGAHLLACCLCEEILSSISRDVQLFAYCISGIYDLGELRHLKAANENNILSLNDNNVRILSPQFYDFRYLINRNIQIFIFAGELESKKFQQQSKDFSQISLKNLPSNSLQIIPDRDHFDIVEKLSESDYEVTKLFIENAKK</sequence>
<dbReference type="Pfam" id="PF20434">
    <property type="entry name" value="BD-FAE"/>
    <property type="match status" value="1"/>
</dbReference>
<accession>A0A1J1HHH1</accession>
<dbReference type="InterPro" id="IPR049492">
    <property type="entry name" value="BD-FAE-like_dom"/>
</dbReference>
<evidence type="ECO:0000313" key="7">
    <source>
        <dbReference type="Proteomes" id="UP000183832"/>
    </source>
</evidence>
<dbReference type="InterPro" id="IPR043545">
    <property type="entry name" value="GRIP1/2"/>
</dbReference>